<dbReference type="PROSITE" id="PS00659">
    <property type="entry name" value="GLYCOSYL_HYDROL_F5"/>
    <property type="match status" value="1"/>
</dbReference>
<dbReference type="STRING" id="931890.G8JR29"/>
<dbReference type="OMA" id="MDYHEYQ"/>
<proteinExistence type="inferred from homology"/>
<dbReference type="KEGG" id="erc:Ecym_3088"/>
<dbReference type="GO" id="GO:0005576">
    <property type="term" value="C:extracellular region"/>
    <property type="evidence" value="ECO:0007669"/>
    <property type="project" value="UniProtKB-SubCell"/>
</dbReference>
<keyword evidence="14" id="KW-1185">Reference proteome</keyword>
<dbReference type="InParanoid" id="G8JR29"/>
<evidence type="ECO:0000256" key="3">
    <source>
        <dbReference type="ARBA" id="ARBA00022525"/>
    </source>
</evidence>
<dbReference type="Gene3D" id="3.20.20.80">
    <property type="entry name" value="Glycosidases"/>
    <property type="match status" value="1"/>
</dbReference>
<evidence type="ECO:0000256" key="11">
    <source>
        <dbReference type="SAM" id="SignalP"/>
    </source>
</evidence>
<evidence type="ECO:0000256" key="1">
    <source>
        <dbReference type="ARBA" id="ARBA00004613"/>
    </source>
</evidence>
<dbReference type="PANTHER" id="PTHR31297">
    <property type="entry name" value="GLUCAN ENDO-1,6-BETA-GLUCOSIDASE B"/>
    <property type="match status" value="1"/>
</dbReference>
<name>G8JR29_ERECY</name>
<feature type="signal peptide" evidence="11">
    <location>
        <begin position="1"/>
        <end position="32"/>
    </location>
</feature>
<evidence type="ECO:0000256" key="5">
    <source>
        <dbReference type="ARBA" id="ARBA00022801"/>
    </source>
</evidence>
<dbReference type="GO" id="GO:0071555">
    <property type="term" value="P:cell wall organization"/>
    <property type="evidence" value="ECO:0007669"/>
    <property type="project" value="UniProtKB-KW"/>
</dbReference>
<dbReference type="InterPro" id="IPR017853">
    <property type="entry name" value="GH"/>
</dbReference>
<dbReference type="RefSeq" id="XP_003645415.1">
    <property type="nucleotide sequence ID" value="XM_003645367.1"/>
</dbReference>
<keyword evidence="7" id="KW-0961">Cell wall biogenesis/degradation</keyword>
<dbReference type="PANTHER" id="PTHR31297:SF1">
    <property type="entry name" value="GLUCAN 1,3-BETA-GLUCOSIDASE I_II-RELATED"/>
    <property type="match status" value="1"/>
</dbReference>
<dbReference type="FunCoup" id="G8JR29">
    <property type="interactions" value="164"/>
</dbReference>
<evidence type="ECO:0000256" key="4">
    <source>
        <dbReference type="ARBA" id="ARBA00022729"/>
    </source>
</evidence>
<feature type="domain" description="Glycoside hydrolase family 5" evidence="12">
    <location>
        <begin position="106"/>
        <end position="272"/>
    </location>
</feature>
<dbReference type="InterPro" id="IPR018087">
    <property type="entry name" value="Glyco_hydro_5_CS"/>
</dbReference>
<comment type="catalytic activity">
    <reaction evidence="8">
        <text>Successive hydrolysis of beta-D-glucose units from the non-reducing ends of (1-&gt;3)-beta-D-glucans, releasing alpha-glucose.</text>
        <dbReference type="EC" id="3.2.1.58"/>
    </reaction>
</comment>
<evidence type="ECO:0000256" key="7">
    <source>
        <dbReference type="ARBA" id="ARBA00023316"/>
    </source>
</evidence>
<dbReference type="HOGENOM" id="CLU_004624_0_1_1"/>
<dbReference type="GO" id="GO:0009251">
    <property type="term" value="P:glucan catabolic process"/>
    <property type="evidence" value="ECO:0007669"/>
    <property type="project" value="TreeGrafter"/>
</dbReference>
<keyword evidence="6 10" id="KW-0326">Glycosidase</keyword>
<keyword evidence="3" id="KW-0964">Secreted</keyword>
<evidence type="ECO:0000256" key="9">
    <source>
        <dbReference type="ARBA" id="ARBA00038929"/>
    </source>
</evidence>
<evidence type="ECO:0000256" key="6">
    <source>
        <dbReference type="ARBA" id="ARBA00023295"/>
    </source>
</evidence>
<dbReference type="GeneID" id="11470892"/>
<sequence>MRVRLNGGRGFCGGLLVLVSVLGMLVENVVVSTPVGAGSRNGMQFITNKKRYYDYEGSLVRGVNIGGWLLLEPYITPSIFETFRTNEENDDGIPVDEYHFCSYLGQEVARDRLVAHWETFYKEEDFHNIAAAGLNLVRIPIGYWAFETLDSDPYVSGYQEGYLDQAIEWARRAGLKVWVDLHGAPGSQNGFDNSGLRGQVQFLEGENFELLKRVVRYVMEKYSRDYYSDVVIGVQVLNEPLGTAVDMGKVKELYYYAYDTLRNEMGRDQIMVIHDAFMAPHYWDDQFTLEGGYWGVLVDHHHYQVFSPGEVSRSMDEHLQVACALSIDKVTEGHWNVVGEWSAALTDCAKWLNGVGVGYRWDGTYSPGSTAFGSCEHNDDISRWSPERVANTRRYVEAQLDAFEVRGGWIFWCYKTESAIEWDLQRLLYYNLFPQPLSDRHYPNQCSNY</sequence>
<evidence type="ECO:0000256" key="10">
    <source>
        <dbReference type="RuleBase" id="RU361153"/>
    </source>
</evidence>
<dbReference type="EMBL" id="CP002499">
    <property type="protein sequence ID" value="AET38598.1"/>
    <property type="molecule type" value="Genomic_DNA"/>
</dbReference>
<dbReference type="AlphaFoldDB" id="G8JR29"/>
<dbReference type="FunFam" id="3.20.20.80:FF:000033">
    <property type="entry name" value="Glucan 1,3-beta-glucosidase A"/>
    <property type="match status" value="1"/>
</dbReference>
<keyword evidence="5 10" id="KW-0378">Hydrolase</keyword>
<organism evidence="13 14">
    <name type="scientific">Eremothecium cymbalariae (strain CBS 270.75 / DBVPG 7215 / KCTC 17166 / NRRL Y-17582)</name>
    <name type="common">Yeast</name>
    <dbReference type="NCBI Taxonomy" id="931890"/>
    <lineage>
        <taxon>Eukaryota</taxon>
        <taxon>Fungi</taxon>
        <taxon>Dikarya</taxon>
        <taxon>Ascomycota</taxon>
        <taxon>Saccharomycotina</taxon>
        <taxon>Saccharomycetes</taxon>
        <taxon>Saccharomycetales</taxon>
        <taxon>Saccharomycetaceae</taxon>
        <taxon>Eremothecium</taxon>
    </lineage>
</organism>
<keyword evidence="4 11" id="KW-0732">Signal</keyword>
<gene>
    <name evidence="13" type="ordered locus">Ecym_3088</name>
</gene>
<reference evidence="14" key="1">
    <citation type="journal article" date="2012" name="G3 (Bethesda)">
        <title>Pichia sorbitophila, an interspecies yeast hybrid reveals early steps of genome resolution following polyploidization.</title>
        <authorList>
            <person name="Leh Louis V."/>
            <person name="Despons L."/>
            <person name="Friedrich A."/>
            <person name="Martin T."/>
            <person name="Durrens P."/>
            <person name="Casaregola S."/>
            <person name="Neuveglise C."/>
            <person name="Fairhead C."/>
            <person name="Marck C."/>
            <person name="Cruz J.A."/>
            <person name="Straub M.L."/>
            <person name="Kugler V."/>
            <person name="Sacerdot C."/>
            <person name="Uzunov Z."/>
            <person name="Thierry A."/>
            <person name="Weiss S."/>
            <person name="Bleykasten C."/>
            <person name="De Montigny J."/>
            <person name="Jacques N."/>
            <person name="Jung P."/>
            <person name="Lemaire M."/>
            <person name="Mallet S."/>
            <person name="Morel G."/>
            <person name="Richard G.F."/>
            <person name="Sarkar A."/>
            <person name="Savel G."/>
            <person name="Schacherer J."/>
            <person name="Seret M.L."/>
            <person name="Talla E."/>
            <person name="Samson G."/>
            <person name="Jubin C."/>
            <person name="Poulain J."/>
            <person name="Vacherie B."/>
            <person name="Barbe V."/>
            <person name="Pelletier E."/>
            <person name="Sherman D.J."/>
            <person name="Westhof E."/>
            <person name="Weissenbach J."/>
            <person name="Baret P.V."/>
            <person name="Wincker P."/>
            <person name="Gaillardin C."/>
            <person name="Dujon B."/>
            <person name="Souciet J.L."/>
        </authorList>
    </citation>
    <scope>NUCLEOTIDE SEQUENCE [LARGE SCALE GENOMIC DNA]</scope>
    <source>
        <strain evidence="14">CBS 270.75 / DBVPG 7215 / KCTC 17166 / NRRL Y-17582</strain>
    </source>
</reference>
<dbReference type="InterPro" id="IPR050386">
    <property type="entry name" value="Glycosyl_hydrolase_5"/>
</dbReference>
<dbReference type="Pfam" id="PF00150">
    <property type="entry name" value="Cellulase"/>
    <property type="match status" value="1"/>
</dbReference>
<evidence type="ECO:0000256" key="2">
    <source>
        <dbReference type="ARBA" id="ARBA00005641"/>
    </source>
</evidence>
<evidence type="ECO:0000259" key="12">
    <source>
        <dbReference type="Pfam" id="PF00150"/>
    </source>
</evidence>
<accession>G8JR29</accession>
<protein>
    <recommendedName>
        <fullName evidence="9">glucan 1,3-beta-glucosidase</fullName>
        <ecNumber evidence="9">3.2.1.58</ecNumber>
    </recommendedName>
</protein>
<dbReference type="eggNOG" id="ENOG502QPYU">
    <property type="taxonomic scope" value="Eukaryota"/>
</dbReference>
<dbReference type="InterPro" id="IPR001547">
    <property type="entry name" value="Glyco_hydro_5"/>
</dbReference>
<comment type="subcellular location">
    <subcellularLocation>
        <location evidence="1">Secreted</location>
    </subcellularLocation>
</comment>
<evidence type="ECO:0000256" key="8">
    <source>
        <dbReference type="ARBA" id="ARBA00036824"/>
    </source>
</evidence>
<dbReference type="Proteomes" id="UP000006790">
    <property type="component" value="Chromosome 3"/>
</dbReference>
<dbReference type="GO" id="GO:0009277">
    <property type="term" value="C:fungal-type cell wall"/>
    <property type="evidence" value="ECO:0007669"/>
    <property type="project" value="UniProtKB-ARBA"/>
</dbReference>
<comment type="similarity">
    <text evidence="2 10">Belongs to the glycosyl hydrolase 5 (cellulase A) family.</text>
</comment>
<dbReference type="GO" id="GO:0009986">
    <property type="term" value="C:cell surface"/>
    <property type="evidence" value="ECO:0007669"/>
    <property type="project" value="TreeGrafter"/>
</dbReference>
<dbReference type="SUPFAM" id="SSF51445">
    <property type="entry name" value="(Trans)glycosidases"/>
    <property type="match status" value="1"/>
</dbReference>
<dbReference type="OrthoDB" id="62120at2759"/>
<dbReference type="EC" id="3.2.1.58" evidence="9"/>
<dbReference type="GO" id="GO:0004338">
    <property type="term" value="F:glucan exo-1,3-beta-glucosidase activity"/>
    <property type="evidence" value="ECO:0007669"/>
    <property type="project" value="UniProtKB-EC"/>
</dbReference>
<evidence type="ECO:0000313" key="13">
    <source>
        <dbReference type="EMBL" id="AET38598.1"/>
    </source>
</evidence>
<evidence type="ECO:0000313" key="14">
    <source>
        <dbReference type="Proteomes" id="UP000006790"/>
    </source>
</evidence>
<feature type="chain" id="PRO_5003510601" description="glucan 1,3-beta-glucosidase" evidence="11">
    <location>
        <begin position="33"/>
        <end position="449"/>
    </location>
</feature>